<dbReference type="GO" id="GO:0000978">
    <property type="term" value="F:RNA polymerase II cis-regulatory region sequence-specific DNA binding"/>
    <property type="evidence" value="ECO:0007669"/>
    <property type="project" value="TreeGrafter"/>
</dbReference>
<dbReference type="InterPro" id="IPR001766">
    <property type="entry name" value="Fork_head_dom"/>
</dbReference>
<accession>A0A8S3Z139</accession>
<evidence type="ECO:0000256" key="1">
    <source>
        <dbReference type="ARBA" id="ARBA00022499"/>
    </source>
</evidence>
<gene>
    <name evidence="10" type="ORF">CUNI_LOCUS6848</name>
</gene>
<keyword evidence="2" id="KW-0221">Differentiation</keyword>
<dbReference type="PROSITE" id="PS00657">
    <property type="entry name" value="FORK_HEAD_1"/>
    <property type="match status" value="1"/>
</dbReference>
<dbReference type="GO" id="GO:0009653">
    <property type="term" value="P:anatomical structure morphogenesis"/>
    <property type="evidence" value="ECO:0007669"/>
    <property type="project" value="TreeGrafter"/>
</dbReference>
<dbReference type="PRINTS" id="PR00053">
    <property type="entry name" value="FORKHEAD"/>
</dbReference>
<evidence type="ECO:0000256" key="7">
    <source>
        <dbReference type="PROSITE-ProRule" id="PRU00089"/>
    </source>
</evidence>
<dbReference type="PROSITE" id="PS50039">
    <property type="entry name" value="FORK_HEAD_3"/>
    <property type="match status" value="1"/>
</dbReference>
<dbReference type="CDD" id="cd20027">
    <property type="entry name" value="FH_FOXL1"/>
    <property type="match status" value="1"/>
</dbReference>
<dbReference type="Gene3D" id="1.10.10.10">
    <property type="entry name" value="Winged helix-like DNA-binding domain superfamily/Winged helix DNA-binding domain"/>
    <property type="match status" value="1"/>
</dbReference>
<organism evidence="10 11">
    <name type="scientific">Candidula unifasciata</name>
    <dbReference type="NCBI Taxonomy" id="100452"/>
    <lineage>
        <taxon>Eukaryota</taxon>
        <taxon>Metazoa</taxon>
        <taxon>Spiralia</taxon>
        <taxon>Lophotrochozoa</taxon>
        <taxon>Mollusca</taxon>
        <taxon>Gastropoda</taxon>
        <taxon>Heterobranchia</taxon>
        <taxon>Euthyneura</taxon>
        <taxon>Panpulmonata</taxon>
        <taxon>Eupulmonata</taxon>
        <taxon>Stylommatophora</taxon>
        <taxon>Helicina</taxon>
        <taxon>Helicoidea</taxon>
        <taxon>Geomitridae</taxon>
        <taxon>Candidula</taxon>
    </lineage>
</organism>
<dbReference type="SMART" id="SM00339">
    <property type="entry name" value="FH"/>
    <property type="match status" value="1"/>
</dbReference>
<feature type="region of interest" description="Disordered" evidence="8">
    <location>
        <begin position="322"/>
        <end position="375"/>
    </location>
</feature>
<evidence type="ECO:0000313" key="10">
    <source>
        <dbReference type="EMBL" id="CAG5121290.1"/>
    </source>
</evidence>
<dbReference type="FunFam" id="1.10.10.10:FF:001472">
    <property type="entry name" value="Forkhead domain protein 1"/>
    <property type="match status" value="1"/>
</dbReference>
<dbReference type="PANTHER" id="PTHR11829">
    <property type="entry name" value="FORKHEAD BOX PROTEIN"/>
    <property type="match status" value="1"/>
</dbReference>
<dbReference type="AlphaFoldDB" id="A0A8S3Z139"/>
<keyword evidence="1" id="KW-1017">Isopeptide bond</keyword>
<evidence type="ECO:0000256" key="2">
    <source>
        <dbReference type="ARBA" id="ARBA00022782"/>
    </source>
</evidence>
<dbReference type="InterPro" id="IPR036390">
    <property type="entry name" value="WH_DNA-bd_sf"/>
</dbReference>
<evidence type="ECO:0000256" key="4">
    <source>
        <dbReference type="ARBA" id="ARBA00023125"/>
    </source>
</evidence>
<keyword evidence="5 7" id="KW-0539">Nucleus</keyword>
<feature type="region of interest" description="Disordered" evidence="8">
    <location>
        <begin position="484"/>
        <end position="519"/>
    </location>
</feature>
<evidence type="ECO:0000256" key="5">
    <source>
        <dbReference type="ARBA" id="ARBA00023242"/>
    </source>
</evidence>
<sequence>MQGVRSPGSHLGLGHPFGVLPYSPALLPPSYHHYGSNISGSSGRVDEDSCLSRLHQLPPRLYPVHAQSRSPSHQLPSGGGFLPGSGFLMSQLKYSAMLSELQRHREHIQKPPYSYIALISMAIKASPGRRATLNDIYNFIMERFPYYLDNKQGWQNSIRHNLSLNQCFIKVPRDKGTPGKGNYWTMDPNCDELFEEGNYRRRKRRVKVQQHRALTDSPSCGDLADNSIESCNDEGGDGKLENIDFHDNHSSESHEFLDIVGSKMSDHSDACIYNIANRPLNRQAKGEMCNNENGVVLQPNGGSANCDDGKYNKNNNITNPINGTFFGNKNSLGDSPSESQHKGRYNQDMAQRRRSTSDATSVSRITPTRPSDSDCQAVLDNKLEVINNVDQAKEEVNSRCNKNNDRGVVFEGKASLSGSCKGHRFKSTSHSEELPQTCHNQDMPLHESVQKTINKRCNSCCNTQEKWHTHTVVDHPMKAVFCDQDNGAPEIHSPASQTGNSSPKQSPGNESIKEGSPTTNRIYKKLRLSFGIDRLIGTEDRTANETEDKVTSCDSNFMHVGVHMSALSKCYTEFLRSSLQINRTIQDTKHQETHTDRHISVDTLEEIGGKRKRDVFEGIPNAPPKVVDLKSRNYSNLPLSLLPGYIGADERFPFNSSSIMGYPSHHLASVDTMAASIDTIMMYRQPLLSTHLDFGTAGQNYPHRLAGLQHMSHTMGFPNVLM</sequence>
<feature type="DNA-binding region" description="Fork-head" evidence="7">
    <location>
        <begin position="110"/>
        <end position="204"/>
    </location>
</feature>
<feature type="compositionally biased region" description="Polar residues" evidence="8">
    <location>
        <begin position="357"/>
        <end position="374"/>
    </location>
</feature>
<name>A0A8S3Z139_9EUPU</name>
<protein>
    <recommendedName>
        <fullName evidence="6">Forkhead box protein L2</fullName>
    </recommendedName>
</protein>
<keyword evidence="11" id="KW-1185">Reference proteome</keyword>
<dbReference type="OrthoDB" id="5402974at2759"/>
<keyword evidence="3" id="KW-0832">Ubl conjugation</keyword>
<dbReference type="InterPro" id="IPR036388">
    <property type="entry name" value="WH-like_DNA-bd_sf"/>
</dbReference>
<proteinExistence type="predicted"/>
<dbReference type="SUPFAM" id="SSF46785">
    <property type="entry name" value="Winged helix' DNA-binding domain"/>
    <property type="match status" value="1"/>
</dbReference>
<evidence type="ECO:0000256" key="8">
    <source>
        <dbReference type="SAM" id="MobiDB-lite"/>
    </source>
</evidence>
<evidence type="ECO:0000259" key="9">
    <source>
        <dbReference type="PROSITE" id="PS50039"/>
    </source>
</evidence>
<feature type="compositionally biased region" description="Polar residues" evidence="8">
    <location>
        <begin position="494"/>
        <end position="509"/>
    </location>
</feature>
<comment type="subcellular location">
    <subcellularLocation>
        <location evidence="7">Nucleus</location>
    </subcellularLocation>
</comment>
<reference evidence="10" key="1">
    <citation type="submission" date="2021-04" db="EMBL/GenBank/DDBJ databases">
        <authorList>
            <consortium name="Molecular Ecology Group"/>
        </authorList>
    </citation>
    <scope>NUCLEOTIDE SEQUENCE</scope>
</reference>
<feature type="domain" description="Fork-head" evidence="9">
    <location>
        <begin position="110"/>
        <end position="204"/>
    </location>
</feature>
<dbReference type="PANTHER" id="PTHR11829:SF411">
    <property type="entry name" value="FORKHEAD BOX PROTEIN L2"/>
    <property type="match status" value="1"/>
</dbReference>
<dbReference type="InterPro" id="IPR047514">
    <property type="entry name" value="FH_FOXL1"/>
</dbReference>
<dbReference type="GO" id="GO:0030154">
    <property type="term" value="P:cell differentiation"/>
    <property type="evidence" value="ECO:0007669"/>
    <property type="project" value="UniProtKB-KW"/>
</dbReference>
<dbReference type="InterPro" id="IPR030456">
    <property type="entry name" value="TF_fork_head_CS_2"/>
</dbReference>
<dbReference type="PROSITE" id="PS00658">
    <property type="entry name" value="FORK_HEAD_2"/>
    <property type="match status" value="1"/>
</dbReference>
<evidence type="ECO:0000256" key="6">
    <source>
        <dbReference type="ARBA" id="ARBA00034872"/>
    </source>
</evidence>
<dbReference type="InterPro" id="IPR050211">
    <property type="entry name" value="FOX_domain-containing"/>
</dbReference>
<evidence type="ECO:0000313" key="11">
    <source>
        <dbReference type="Proteomes" id="UP000678393"/>
    </source>
</evidence>
<dbReference type="EMBL" id="CAJHNH020001057">
    <property type="protein sequence ID" value="CAG5121290.1"/>
    <property type="molecule type" value="Genomic_DNA"/>
</dbReference>
<keyword evidence="4 7" id="KW-0238">DNA-binding</keyword>
<dbReference type="InterPro" id="IPR018122">
    <property type="entry name" value="TF_fork_head_CS_1"/>
</dbReference>
<evidence type="ECO:0000256" key="3">
    <source>
        <dbReference type="ARBA" id="ARBA00022843"/>
    </source>
</evidence>
<comment type="caution">
    <text evidence="10">The sequence shown here is derived from an EMBL/GenBank/DDBJ whole genome shotgun (WGS) entry which is preliminary data.</text>
</comment>
<dbReference type="GO" id="GO:0000981">
    <property type="term" value="F:DNA-binding transcription factor activity, RNA polymerase II-specific"/>
    <property type="evidence" value="ECO:0007669"/>
    <property type="project" value="TreeGrafter"/>
</dbReference>
<feature type="compositionally biased region" description="Polar residues" evidence="8">
    <location>
        <begin position="327"/>
        <end position="338"/>
    </location>
</feature>
<dbReference type="GO" id="GO:0005634">
    <property type="term" value="C:nucleus"/>
    <property type="evidence" value="ECO:0007669"/>
    <property type="project" value="UniProtKB-SubCell"/>
</dbReference>
<dbReference type="Pfam" id="PF00250">
    <property type="entry name" value="Forkhead"/>
    <property type="match status" value="1"/>
</dbReference>
<dbReference type="Proteomes" id="UP000678393">
    <property type="component" value="Unassembled WGS sequence"/>
</dbReference>